<protein>
    <recommendedName>
        <fullName evidence="5">EF-hand domain-containing protein</fullName>
    </recommendedName>
</protein>
<dbReference type="PANTHER" id="PTHR23048:SF33">
    <property type="entry name" value="MYOSIN LIGHT CHAIN ALKALI"/>
    <property type="match status" value="1"/>
</dbReference>
<keyword evidence="1" id="KW-0677">Repeat</keyword>
<feature type="domain" description="EF-hand" evidence="5">
    <location>
        <begin position="173"/>
        <end position="208"/>
    </location>
</feature>
<dbReference type="CDD" id="cd00051">
    <property type="entry name" value="EFh"/>
    <property type="match status" value="1"/>
</dbReference>
<feature type="domain" description="EF-hand" evidence="5">
    <location>
        <begin position="97"/>
        <end position="132"/>
    </location>
</feature>
<name>A0ABD2HWS5_HETSC</name>
<evidence type="ECO:0000313" key="6">
    <source>
        <dbReference type="EMBL" id="KAL3070918.1"/>
    </source>
</evidence>
<dbReference type="AlphaFoldDB" id="A0ABD2HWS5"/>
<dbReference type="InterPro" id="IPR050230">
    <property type="entry name" value="CALM/Myosin/TropC-like"/>
</dbReference>
<dbReference type="Gene3D" id="1.10.238.10">
    <property type="entry name" value="EF-hand"/>
    <property type="match status" value="2"/>
</dbReference>
<accession>A0ABD2HWS5</accession>
<dbReference type="PANTHER" id="PTHR23048">
    <property type="entry name" value="MYOSIN LIGHT CHAIN 1, 3"/>
    <property type="match status" value="1"/>
</dbReference>
<keyword evidence="3" id="KW-0505">Motor protein</keyword>
<evidence type="ECO:0000256" key="2">
    <source>
        <dbReference type="ARBA" id="ARBA00023123"/>
    </source>
</evidence>
<dbReference type="Proteomes" id="UP001620645">
    <property type="component" value="Unassembled WGS sequence"/>
</dbReference>
<dbReference type="GO" id="GO:0016459">
    <property type="term" value="C:myosin complex"/>
    <property type="evidence" value="ECO:0007669"/>
    <property type="project" value="UniProtKB-KW"/>
</dbReference>
<comment type="caution">
    <text evidence="6">The sequence shown here is derived from an EMBL/GenBank/DDBJ whole genome shotgun (WGS) entry which is preliminary data.</text>
</comment>
<evidence type="ECO:0000259" key="5">
    <source>
        <dbReference type="PROSITE" id="PS50222"/>
    </source>
</evidence>
<evidence type="ECO:0000256" key="3">
    <source>
        <dbReference type="ARBA" id="ARBA00023175"/>
    </source>
</evidence>
<evidence type="ECO:0000256" key="1">
    <source>
        <dbReference type="ARBA" id="ARBA00022737"/>
    </source>
</evidence>
<organism evidence="6 7">
    <name type="scientific">Heterodera schachtii</name>
    <name type="common">Sugarbeet cyst nematode worm</name>
    <name type="synonym">Tylenchus schachtii</name>
    <dbReference type="NCBI Taxonomy" id="97005"/>
    <lineage>
        <taxon>Eukaryota</taxon>
        <taxon>Metazoa</taxon>
        <taxon>Ecdysozoa</taxon>
        <taxon>Nematoda</taxon>
        <taxon>Chromadorea</taxon>
        <taxon>Rhabditida</taxon>
        <taxon>Tylenchina</taxon>
        <taxon>Tylenchomorpha</taxon>
        <taxon>Tylenchoidea</taxon>
        <taxon>Heteroderidae</taxon>
        <taxon>Heteroderinae</taxon>
        <taxon>Heterodera</taxon>
    </lineage>
</organism>
<dbReference type="InterPro" id="IPR002048">
    <property type="entry name" value="EF_hand_dom"/>
</dbReference>
<feature type="region of interest" description="Disordered" evidence="4">
    <location>
        <begin position="1"/>
        <end position="27"/>
    </location>
</feature>
<keyword evidence="7" id="KW-1185">Reference proteome</keyword>
<dbReference type="EMBL" id="JBICCN010000402">
    <property type="protein sequence ID" value="KAL3070918.1"/>
    <property type="molecule type" value="Genomic_DNA"/>
</dbReference>
<proteinExistence type="predicted"/>
<feature type="compositionally biased region" description="Low complexity" evidence="4">
    <location>
        <begin position="1"/>
        <end position="25"/>
    </location>
</feature>
<dbReference type="FunFam" id="1.10.238.10:FF:000001">
    <property type="entry name" value="Calmodulin 1"/>
    <property type="match status" value="1"/>
</dbReference>
<dbReference type="PROSITE" id="PS50222">
    <property type="entry name" value="EF_HAND_2"/>
    <property type="match status" value="2"/>
</dbReference>
<evidence type="ECO:0000313" key="7">
    <source>
        <dbReference type="Proteomes" id="UP001620645"/>
    </source>
</evidence>
<gene>
    <name evidence="6" type="ORF">niasHS_017043</name>
</gene>
<sequence>MQMQISKQRQQQQTATQIPSAASSTDRNDPFEFNHSFILSFSLAQQQHPLFHLLRLVHALSSSGDIRCFCLCGALPTKHFTNKSSRSTTKRKSREMPSQGELKEIFNLYDEELEGKIDATQIGDVARACGLKPTNAMVWKAAGEEYKRKGEKKMAFEEWLPIFEQLQKEKEVGTYADFVEGLKVFDKDESGKIMAAELRHVLLALGERLSAEEADELLLGAQDGEGMINYDQFIKKVLAGPYPED</sequence>
<evidence type="ECO:0000256" key="4">
    <source>
        <dbReference type="SAM" id="MobiDB-lite"/>
    </source>
</evidence>
<reference evidence="6 7" key="1">
    <citation type="submission" date="2024-10" db="EMBL/GenBank/DDBJ databases">
        <authorList>
            <person name="Kim D."/>
        </authorList>
    </citation>
    <scope>NUCLEOTIDE SEQUENCE [LARGE SCALE GENOMIC DNA]</scope>
    <source>
        <strain evidence="6">Taebaek</strain>
    </source>
</reference>
<dbReference type="SUPFAM" id="SSF47473">
    <property type="entry name" value="EF-hand"/>
    <property type="match status" value="1"/>
</dbReference>
<keyword evidence="2" id="KW-0518">Myosin</keyword>
<dbReference type="InterPro" id="IPR011992">
    <property type="entry name" value="EF-hand-dom_pair"/>
</dbReference>